<evidence type="ECO:0008006" key="3">
    <source>
        <dbReference type="Google" id="ProtNLM"/>
    </source>
</evidence>
<accession>X0YIS9</accession>
<dbReference type="Gene3D" id="1.10.10.10">
    <property type="entry name" value="Winged helix-like DNA-binding domain superfamily/Winged helix DNA-binding domain"/>
    <property type="match status" value="1"/>
</dbReference>
<dbReference type="InterPro" id="IPR036388">
    <property type="entry name" value="WH-like_DNA-bd_sf"/>
</dbReference>
<dbReference type="SUPFAM" id="SSF46785">
    <property type="entry name" value="Winged helix' DNA-binding domain"/>
    <property type="match status" value="1"/>
</dbReference>
<protein>
    <recommendedName>
        <fullName evidence="3">HTH iclR-type domain-containing protein</fullName>
    </recommendedName>
</protein>
<dbReference type="EMBL" id="BARS01055581">
    <property type="protein sequence ID" value="GAG47052.1"/>
    <property type="molecule type" value="Genomic_DNA"/>
</dbReference>
<feature type="compositionally biased region" description="Basic and acidic residues" evidence="1">
    <location>
        <begin position="158"/>
        <end position="176"/>
    </location>
</feature>
<organism evidence="2">
    <name type="scientific">marine sediment metagenome</name>
    <dbReference type="NCBI Taxonomy" id="412755"/>
    <lineage>
        <taxon>unclassified sequences</taxon>
        <taxon>metagenomes</taxon>
        <taxon>ecological metagenomes</taxon>
    </lineage>
</organism>
<evidence type="ECO:0000256" key="1">
    <source>
        <dbReference type="SAM" id="MobiDB-lite"/>
    </source>
</evidence>
<evidence type="ECO:0000313" key="2">
    <source>
        <dbReference type="EMBL" id="GAG47052.1"/>
    </source>
</evidence>
<dbReference type="InterPro" id="IPR036390">
    <property type="entry name" value="WH_DNA-bd_sf"/>
</dbReference>
<feature type="non-terminal residue" evidence="2">
    <location>
        <position position="1"/>
    </location>
</feature>
<gene>
    <name evidence="2" type="ORF">S01H1_82037</name>
</gene>
<reference evidence="2" key="1">
    <citation type="journal article" date="2014" name="Front. Microbiol.">
        <title>High frequency of phylogenetically diverse reductive dehalogenase-homologous genes in deep subseafloor sedimentary metagenomes.</title>
        <authorList>
            <person name="Kawai M."/>
            <person name="Futagami T."/>
            <person name="Toyoda A."/>
            <person name="Takaki Y."/>
            <person name="Nishi S."/>
            <person name="Hori S."/>
            <person name="Arai W."/>
            <person name="Tsubouchi T."/>
            <person name="Morono Y."/>
            <person name="Uchiyama I."/>
            <person name="Ito T."/>
            <person name="Fujiyama A."/>
            <person name="Inagaki F."/>
            <person name="Takami H."/>
        </authorList>
    </citation>
    <scope>NUCLEOTIDE SEQUENCE</scope>
    <source>
        <strain evidence="2">Expedition CK06-06</strain>
    </source>
</reference>
<dbReference type="AlphaFoldDB" id="X0YIS9"/>
<comment type="caution">
    <text evidence="2">The sequence shown here is derived from an EMBL/GenBank/DDBJ whole genome shotgun (WGS) entry which is preliminary data.</text>
</comment>
<name>X0YIS9_9ZZZZ</name>
<feature type="region of interest" description="Disordered" evidence="1">
    <location>
        <begin position="144"/>
        <end position="176"/>
    </location>
</feature>
<sequence length="176" mass="19090">FVLFGAELAYVIQNFKDLARAEAGEEERRRGRFLAADFAALVVASVCARRFRRGEGPTPIARLIDATGLGQDSLEEVLGRMESAGLVARTPVGEAVAYLPAREPGRMRVADVMRAARSRLPSPADADYMPIHREARAVYEALRSAERDPAGRTTVADLVDRADAPPAERKEESPGG</sequence>
<proteinExistence type="predicted"/>